<dbReference type="GO" id="GO:0046872">
    <property type="term" value="F:metal ion binding"/>
    <property type="evidence" value="ECO:0007669"/>
    <property type="project" value="UniProtKB-KW"/>
</dbReference>
<evidence type="ECO:0000256" key="1">
    <source>
        <dbReference type="ARBA" id="ARBA00001936"/>
    </source>
</evidence>
<dbReference type="Gene3D" id="3.60.40.10">
    <property type="entry name" value="PPM-type phosphatase domain"/>
    <property type="match status" value="1"/>
</dbReference>
<sequence length="251" mass="27781">MKAVFKTDRGRIRQHNEDNGGIFLNRSGQRLAIVADGMGGHRAGDVASEMALSNLQKLWIETEEIKTADEAEEWLKINVEKGNTALYEHAKSTTECEGMGTTLVAAICTNHFVSIANIGDSRCYILNENGFQQLTEDHSLVNELIRSGQISKEDAEHHPMKNVVLRALGTEMTVNMDVKTIIFEDEDLLLLCSDGLSNKVQEIEMIEILKSNQSLEEKASTLIELANNNGGEDNITIIIVEYLNSDNGDCV</sequence>
<name>A0A5B8ZCV9_CYTDA</name>
<dbReference type="STRING" id="1742359.GCA_001439625_00364"/>
<evidence type="ECO:0000256" key="6">
    <source>
        <dbReference type="ARBA" id="ARBA00023211"/>
    </source>
</evidence>
<dbReference type="PROSITE" id="PS51746">
    <property type="entry name" value="PPM_2"/>
    <property type="match status" value="1"/>
</dbReference>
<evidence type="ECO:0000256" key="3">
    <source>
        <dbReference type="ARBA" id="ARBA00022723"/>
    </source>
</evidence>
<reference evidence="11" key="1">
    <citation type="submission" date="2019-08" db="EMBL/GenBank/DDBJ databases">
        <authorList>
            <person name="Zheng X."/>
        </authorList>
    </citation>
    <scope>NUCLEOTIDE SEQUENCE [LARGE SCALE GENOMIC DNA]</scope>
    <source>
        <strain evidence="11">FJAT-25496</strain>
    </source>
</reference>
<dbReference type="Proteomes" id="UP000321555">
    <property type="component" value="Chromosome"/>
</dbReference>
<dbReference type="KEGG" id="bda:FSZ17_09615"/>
<keyword evidence="11" id="KW-1185">Reference proteome</keyword>
<dbReference type="FunFam" id="3.60.40.10:FF:000002">
    <property type="entry name" value="Serine/threonine phosphatase stp"/>
    <property type="match status" value="1"/>
</dbReference>
<protein>
    <recommendedName>
        <fullName evidence="2">protein-serine/threonine phosphatase</fullName>
        <ecNumber evidence="2">3.1.3.16</ecNumber>
    </recommendedName>
</protein>
<keyword evidence="5" id="KW-0904">Protein phosphatase</keyword>
<evidence type="ECO:0000256" key="4">
    <source>
        <dbReference type="ARBA" id="ARBA00022801"/>
    </source>
</evidence>
<feature type="domain" description="PPM-type phosphatase" evidence="9">
    <location>
        <begin position="2"/>
        <end position="242"/>
    </location>
</feature>
<evidence type="ECO:0000256" key="7">
    <source>
        <dbReference type="ARBA" id="ARBA00047761"/>
    </source>
</evidence>
<dbReference type="GO" id="GO:0004722">
    <property type="term" value="F:protein serine/threonine phosphatase activity"/>
    <property type="evidence" value="ECO:0007669"/>
    <property type="project" value="UniProtKB-EC"/>
</dbReference>
<dbReference type="PANTHER" id="PTHR47992">
    <property type="entry name" value="PROTEIN PHOSPHATASE"/>
    <property type="match status" value="1"/>
</dbReference>
<dbReference type="SMART" id="SM00331">
    <property type="entry name" value="PP2C_SIG"/>
    <property type="match status" value="1"/>
</dbReference>
<evidence type="ECO:0000313" key="10">
    <source>
        <dbReference type="EMBL" id="QED50073.1"/>
    </source>
</evidence>
<dbReference type="InterPro" id="IPR001932">
    <property type="entry name" value="PPM-type_phosphatase-like_dom"/>
</dbReference>
<proteinExistence type="predicted"/>
<evidence type="ECO:0000259" key="9">
    <source>
        <dbReference type="PROSITE" id="PS51746"/>
    </source>
</evidence>
<dbReference type="CDD" id="cd00143">
    <property type="entry name" value="PP2Cc"/>
    <property type="match status" value="1"/>
</dbReference>
<gene>
    <name evidence="10" type="ORF">FSZ17_09615</name>
</gene>
<dbReference type="EMBL" id="CP042593">
    <property type="protein sequence ID" value="QED50073.1"/>
    <property type="molecule type" value="Genomic_DNA"/>
</dbReference>
<dbReference type="AlphaFoldDB" id="A0A5B8ZCV9"/>
<evidence type="ECO:0000313" key="11">
    <source>
        <dbReference type="Proteomes" id="UP000321555"/>
    </source>
</evidence>
<dbReference type="NCBIfam" id="NF033484">
    <property type="entry name" value="Stp1_PP2C_phos"/>
    <property type="match status" value="1"/>
</dbReference>
<accession>A0A5B8ZCV9</accession>
<keyword evidence="3" id="KW-0479">Metal-binding</keyword>
<evidence type="ECO:0000256" key="2">
    <source>
        <dbReference type="ARBA" id="ARBA00013081"/>
    </source>
</evidence>
<evidence type="ECO:0000256" key="8">
    <source>
        <dbReference type="ARBA" id="ARBA00048336"/>
    </source>
</evidence>
<dbReference type="SUPFAM" id="SSF81606">
    <property type="entry name" value="PP2C-like"/>
    <property type="match status" value="1"/>
</dbReference>
<dbReference type="SMART" id="SM00332">
    <property type="entry name" value="PP2Cc"/>
    <property type="match status" value="1"/>
</dbReference>
<keyword evidence="4" id="KW-0378">Hydrolase</keyword>
<organism evidence="10 11">
    <name type="scientific">Cytobacillus dafuensis</name>
    <name type="common">Bacillus dafuensis</name>
    <dbReference type="NCBI Taxonomy" id="1742359"/>
    <lineage>
        <taxon>Bacteria</taxon>
        <taxon>Bacillati</taxon>
        <taxon>Bacillota</taxon>
        <taxon>Bacilli</taxon>
        <taxon>Bacillales</taxon>
        <taxon>Bacillaceae</taxon>
        <taxon>Cytobacillus</taxon>
    </lineage>
</organism>
<dbReference type="OrthoDB" id="9801841at2"/>
<dbReference type="InterPro" id="IPR015655">
    <property type="entry name" value="PP2C"/>
</dbReference>
<comment type="cofactor">
    <cofactor evidence="1">
        <name>Mn(2+)</name>
        <dbReference type="ChEBI" id="CHEBI:29035"/>
    </cofactor>
</comment>
<dbReference type="EC" id="3.1.3.16" evidence="2"/>
<comment type="catalytic activity">
    <reaction evidence="7">
        <text>O-phospho-L-seryl-[protein] + H2O = L-seryl-[protein] + phosphate</text>
        <dbReference type="Rhea" id="RHEA:20629"/>
        <dbReference type="Rhea" id="RHEA-COMP:9863"/>
        <dbReference type="Rhea" id="RHEA-COMP:11604"/>
        <dbReference type="ChEBI" id="CHEBI:15377"/>
        <dbReference type="ChEBI" id="CHEBI:29999"/>
        <dbReference type="ChEBI" id="CHEBI:43474"/>
        <dbReference type="ChEBI" id="CHEBI:83421"/>
        <dbReference type="EC" id="3.1.3.16"/>
    </reaction>
</comment>
<keyword evidence="6" id="KW-0464">Manganese</keyword>
<evidence type="ECO:0000256" key="5">
    <source>
        <dbReference type="ARBA" id="ARBA00022912"/>
    </source>
</evidence>
<comment type="catalytic activity">
    <reaction evidence="8">
        <text>O-phospho-L-threonyl-[protein] + H2O = L-threonyl-[protein] + phosphate</text>
        <dbReference type="Rhea" id="RHEA:47004"/>
        <dbReference type="Rhea" id="RHEA-COMP:11060"/>
        <dbReference type="Rhea" id="RHEA-COMP:11605"/>
        <dbReference type="ChEBI" id="CHEBI:15377"/>
        <dbReference type="ChEBI" id="CHEBI:30013"/>
        <dbReference type="ChEBI" id="CHEBI:43474"/>
        <dbReference type="ChEBI" id="CHEBI:61977"/>
        <dbReference type="EC" id="3.1.3.16"/>
    </reaction>
</comment>
<dbReference type="InterPro" id="IPR036457">
    <property type="entry name" value="PPM-type-like_dom_sf"/>
</dbReference>
<dbReference type="Pfam" id="PF13672">
    <property type="entry name" value="PP2C_2"/>
    <property type="match status" value="1"/>
</dbReference>
<dbReference type="RefSeq" id="WP_057770659.1">
    <property type="nucleotide sequence ID" value="NZ_CP042593.1"/>
</dbReference>